<dbReference type="Proteomes" id="UP000708576">
    <property type="component" value="Unassembled WGS sequence"/>
</dbReference>
<evidence type="ECO:0000313" key="3">
    <source>
        <dbReference type="Proteomes" id="UP000708576"/>
    </source>
</evidence>
<evidence type="ECO:0000313" key="2">
    <source>
        <dbReference type="EMBL" id="MBS2098290.1"/>
    </source>
</evidence>
<name>A0ABS5JTQ7_9BACT</name>
<gene>
    <name evidence="2" type="ORF">KEM10_08355</name>
</gene>
<keyword evidence="3" id="KW-1185">Reference proteome</keyword>
<feature type="transmembrane region" description="Helical" evidence="1">
    <location>
        <begin position="27"/>
        <end position="46"/>
    </location>
</feature>
<comment type="caution">
    <text evidence="2">The sequence shown here is derived from an EMBL/GenBank/DDBJ whole genome shotgun (WGS) entry which is preliminary data.</text>
</comment>
<evidence type="ECO:0000256" key="1">
    <source>
        <dbReference type="SAM" id="Phobius"/>
    </source>
</evidence>
<dbReference type="RefSeq" id="WP_212215534.1">
    <property type="nucleotide sequence ID" value="NZ_JAGUCO010000004.1"/>
</dbReference>
<keyword evidence="1" id="KW-0812">Transmembrane</keyword>
<keyword evidence="1" id="KW-0472">Membrane</keyword>
<accession>A0ABS5JTQ7</accession>
<keyword evidence="1" id="KW-1133">Transmembrane helix</keyword>
<proteinExistence type="predicted"/>
<dbReference type="EMBL" id="JAGUCO010000004">
    <property type="protein sequence ID" value="MBS2098290.1"/>
    <property type="molecule type" value="Genomic_DNA"/>
</dbReference>
<organism evidence="2 3">
    <name type="scientific">Carboxylicivirga linearis</name>
    <dbReference type="NCBI Taxonomy" id="1628157"/>
    <lineage>
        <taxon>Bacteria</taxon>
        <taxon>Pseudomonadati</taxon>
        <taxon>Bacteroidota</taxon>
        <taxon>Bacteroidia</taxon>
        <taxon>Marinilabiliales</taxon>
        <taxon>Marinilabiliaceae</taxon>
        <taxon>Carboxylicivirga</taxon>
    </lineage>
</organism>
<reference evidence="2 3" key="1">
    <citation type="journal article" date="2015" name="Int. J. Syst. Evol. Microbiol.">
        <title>Carboxylicivirga linearis sp. nov., isolated from a sea cucumber culture pond.</title>
        <authorList>
            <person name="Wang F.Q."/>
            <person name="Zhou Y.X."/>
            <person name="Lin X.Z."/>
            <person name="Chen G.J."/>
            <person name="Du Z.J."/>
        </authorList>
    </citation>
    <scope>NUCLEOTIDE SEQUENCE [LARGE SCALE GENOMIC DNA]</scope>
    <source>
        <strain evidence="2 3">FB218</strain>
    </source>
</reference>
<protein>
    <submittedName>
        <fullName evidence="2">Uncharacterized protein</fullName>
    </submittedName>
</protein>
<sequence>MLILLWFSLELLFIAFGLKMFGDPISAIPVGMIGAAIGGYLGYKLAINAEAEVKNNAPLE</sequence>